<evidence type="ECO:0000256" key="2">
    <source>
        <dbReference type="ARBA" id="ARBA00004754"/>
    </source>
</evidence>
<dbReference type="GO" id="GO:0019628">
    <property type="term" value="P:urate catabolic process"/>
    <property type="evidence" value="ECO:0007669"/>
    <property type="project" value="UniProtKB-UniPathway"/>
</dbReference>
<dbReference type="GO" id="GO:0051997">
    <property type="term" value="F:2-oxo-4-hydroxy-4-carboxy-5-ureidoimidazoline decarboxylase activity"/>
    <property type="evidence" value="ECO:0007669"/>
    <property type="project" value="UniProtKB-EC"/>
</dbReference>
<dbReference type="GO" id="GO:0000255">
    <property type="term" value="P:allantoin metabolic process"/>
    <property type="evidence" value="ECO:0007669"/>
    <property type="project" value="InterPro"/>
</dbReference>
<dbReference type="SUPFAM" id="SSF158694">
    <property type="entry name" value="UraD-Like"/>
    <property type="match status" value="1"/>
</dbReference>
<dbReference type="KEGG" id="pgm:PGRAT_07690"/>
<evidence type="ECO:0000256" key="6">
    <source>
        <dbReference type="ARBA" id="ARBA00023239"/>
    </source>
</evidence>
<dbReference type="InterPro" id="IPR036778">
    <property type="entry name" value="OHCU_decarboxylase_sf"/>
</dbReference>
<evidence type="ECO:0000256" key="5">
    <source>
        <dbReference type="ARBA" id="ARBA00022793"/>
    </source>
</evidence>
<gene>
    <name evidence="8" type="ORF">PGRAT_07690</name>
</gene>
<dbReference type="PANTHER" id="PTHR43466">
    <property type="entry name" value="2-OXO-4-HYDROXY-4-CARBOXY-5-UREIDOIMIDAZOLINE DECARBOXYLASE-RELATED"/>
    <property type="match status" value="1"/>
</dbReference>
<dbReference type="InterPro" id="IPR018020">
    <property type="entry name" value="OHCU_decarboxylase"/>
</dbReference>
<dbReference type="eggNOG" id="COG3195">
    <property type="taxonomic scope" value="Bacteria"/>
</dbReference>
<keyword evidence="9" id="KW-1185">Reference proteome</keyword>
<dbReference type="HOGENOM" id="CLU_092522_1_1_9"/>
<dbReference type="NCBIfam" id="TIGR03164">
    <property type="entry name" value="UHCUDC"/>
    <property type="match status" value="1"/>
</dbReference>
<dbReference type="STRING" id="189425.PGRAT_07690"/>
<evidence type="ECO:0000256" key="3">
    <source>
        <dbReference type="ARBA" id="ARBA00012257"/>
    </source>
</evidence>
<dbReference type="Pfam" id="PF09349">
    <property type="entry name" value="OHCU_decarbox"/>
    <property type="match status" value="1"/>
</dbReference>
<dbReference type="EC" id="4.1.1.97" evidence="3"/>
<dbReference type="InterPro" id="IPR017580">
    <property type="entry name" value="OHCU_decarboxylase-1"/>
</dbReference>
<dbReference type="RefSeq" id="WP_036706142.1">
    <property type="nucleotide sequence ID" value="NZ_CP009287.1"/>
</dbReference>
<protein>
    <recommendedName>
        <fullName evidence="3">2-oxo-4-hydroxy-4-carboxy-5-ureidoimidazoline decarboxylase</fullName>
        <ecNumber evidence="3">4.1.1.97</ecNumber>
    </recommendedName>
</protein>
<comment type="catalytic activity">
    <reaction evidence="1">
        <text>5-hydroxy-2-oxo-4-ureido-2,5-dihydro-1H-imidazole-5-carboxylate + H(+) = (S)-allantoin + CO2</text>
        <dbReference type="Rhea" id="RHEA:26301"/>
        <dbReference type="ChEBI" id="CHEBI:15378"/>
        <dbReference type="ChEBI" id="CHEBI:15678"/>
        <dbReference type="ChEBI" id="CHEBI:16526"/>
        <dbReference type="ChEBI" id="CHEBI:58639"/>
        <dbReference type="EC" id="4.1.1.97"/>
    </reaction>
</comment>
<evidence type="ECO:0000313" key="9">
    <source>
        <dbReference type="Proteomes" id="UP000029500"/>
    </source>
</evidence>
<name>A0A089NEU9_9BACL</name>
<organism evidence="8 9">
    <name type="scientific">Paenibacillus graminis</name>
    <dbReference type="NCBI Taxonomy" id="189425"/>
    <lineage>
        <taxon>Bacteria</taxon>
        <taxon>Bacillati</taxon>
        <taxon>Bacillota</taxon>
        <taxon>Bacilli</taxon>
        <taxon>Bacillales</taxon>
        <taxon>Paenibacillaceae</taxon>
        <taxon>Paenibacillus</taxon>
    </lineage>
</organism>
<reference evidence="8 9" key="1">
    <citation type="submission" date="2014-08" db="EMBL/GenBank/DDBJ databases">
        <title>Comparative genomics of the Paenibacillus odorifer group.</title>
        <authorList>
            <person name="den Bakker H.C."/>
            <person name="Tsai Y.-C."/>
            <person name="Martin N."/>
            <person name="Korlach J."/>
            <person name="Wiedmann M."/>
        </authorList>
    </citation>
    <scope>NUCLEOTIDE SEQUENCE [LARGE SCALE GENOMIC DNA]</scope>
    <source>
        <strain evidence="8 9">DSM 15220</strain>
    </source>
</reference>
<keyword evidence="6" id="KW-0456">Lyase</keyword>
<evidence type="ECO:0000256" key="1">
    <source>
        <dbReference type="ARBA" id="ARBA00001163"/>
    </source>
</evidence>
<feature type="domain" description="Oxo-4-hydroxy-4-carboxy-5-ureidoimidazoline decarboxylase" evidence="7">
    <location>
        <begin position="14"/>
        <end position="166"/>
    </location>
</feature>
<dbReference type="Proteomes" id="UP000029500">
    <property type="component" value="Chromosome"/>
</dbReference>
<dbReference type="AlphaFoldDB" id="A0A089NEU9"/>
<dbReference type="PANTHER" id="PTHR43466:SF1">
    <property type="entry name" value="2-OXO-4-HYDROXY-4-CARBOXY-5-UREIDOIMIDAZOLINE DECARBOXYLASE-RELATED"/>
    <property type="match status" value="1"/>
</dbReference>
<dbReference type="OrthoDB" id="9800909at2"/>
<sequence>MTIPPLFLTLEELNRMPKEEFVANLGGIFEHSPWVAEGAYKHIPFQSTAQLHSLMLDTARNAEHSQVEALLRAHPDLATRLQVSPLSASEQQGAGLDRLSPEEFARLTELNAAYTEKFRFPFILAVRGKNKDDIIQSIEARVNRSYEEEREQALAEIGKITAFRLNDLIREKEA</sequence>
<dbReference type="UniPathway" id="UPA00394">
    <property type="reaction ID" value="UER00652"/>
</dbReference>
<evidence type="ECO:0000256" key="4">
    <source>
        <dbReference type="ARBA" id="ARBA00022631"/>
    </source>
</evidence>
<dbReference type="EMBL" id="CP009287">
    <property type="protein sequence ID" value="AIQ67529.1"/>
    <property type="molecule type" value="Genomic_DNA"/>
</dbReference>
<keyword evidence="5" id="KW-0210">Decarboxylase</keyword>
<evidence type="ECO:0000313" key="8">
    <source>
        <dbReference type="EMBL" id="AIQ67529.1"/>
    </source>
</evidence>
<dbReference type="GO" id="GO:0006144">
    <property type="term" value="P:purine nucleobase metabolic process"/>
    <property type="evidence" value="ECO:0007669"/>
    <property type="project" value="UniProtKB-KW"/>
</dbReference>
<accession>A0A089NEU9</accession>
<keyword evidence="4" id="KW-0659">Purine metabolism</keyword>
<comment type="pathway">
    <text evidence="2">Purine metabolism; urate degradation; (S)-allantoin from urate: step 3/3.</text>
</comment>
<dbReference type="Gene3D" id="1.10.3330.10">
    <property type="entry name" value="Oxo-4-hydroxy-4-carboxy-5-ureidoimidazoline decarboxylase"/>
    <property type="match status" value="1"/>
</dbReference>
<evidence type="ECO:0000259" key="7">
    <source>
        <dbReference type="Pfam" id="PF09349"/>
    </source>
</evidence>
<proteinExistence type="predicted"/>